<evidence type="ECO:0000256" key="4">
    <source>
        <dbReference type="SAM" id="MobiDB-lite"/>
    </source>
</evidence>
<evidence type="ECO:0000256" key="3">
    <source>
        <dbReference type="ARBA" id="ARBA00023242"/>
    </source>
</evidence>
<dbReference type="InterPro" id="IPR047088">
    <property type="entry name" value="ORC5_C"/>
</dbReference>
<dbReference type="Proteomes" id="UP000308730">
    <property type="component" value="Unassembled WGS sequence"/>
</dbReference>
<name>A0A4S4MVE7_9APHY</name>
<gene>
    <name evidence="7" type="ORF">EUX98_g4289</name>
</gene>
<comment type="caution">
    <text evidence="7">The sequence shown here is derived from an EMBL/GenBank/DDBJ whole genome shotgun (WGS) entry which is preliminary data.</text>
</comment>
<proteinExistence type="predicted"/>
<feature type="domain" description="Origin recognition complex subunit 5 C-terminal" evidence="5">
    <location>
        <begin position="401"/>
        <end position="455"/>
    </location>
</feature>
<organism evidence="7 8">
    <name type="scientific">Antrodiella citrinella</name>
    <dbReference type="NCBI Taxonomy" id="2447956"/>
    <lineage>
        <taxon>Eukaryota</taxon>
        <taxon>Fungi</taxon>
        <taxon>Dikarya</taxon>
        <taxon>Basidiomycota</taxon>
        <taxon>Agaricomycotina</taxon>
        <taxon>Agaricomycetes</taxon>
        <taxon>Polyporales</taxon>
        <taxon>Steccherinaceae</taxon>
        <taxon>Antrodiella</taxon>
    </lineage>
</organism>
<feature type="compositionally biased region" description="Acidic residues" evidence="4">
    <location>
        <begin position="302"/>
        <end position="312"/>
    </location>
</feature>
<reference evidence="7 8" key="1">
    <citation type="submission" date="2019-02" db="EMBL/GenBank/DDBJ databases">
        <title>Genome sequencing of the rare red list fungi Antrodiella citrinella (Flaviporus citrinellus).</title>
        <authorList>
            <person name="Buettner E."/>
            <person name="Kellner H."/>
        </authorList>
    </citation>
    <scope>NUCLEOTIDE SEQUENCE [LARGE SCALE GENOMIC DNA]</scope>
    <source>
        <strain evidence="7 8">DSM 108506</strain>
    </source>
</reference>
<evidence type="ECO:0000259" key="5">
    <source>
        <dbReference type="Pfam" id="PF14630"/>
    </source>
</evidence>
<dbReference type="AlphaFoldDB" id="A0A4S4MVE7"/>
<dbReference type="GO" id="GO:0003688">
    <property type="term" value="F:DNA replication origin binding"/>
    <property type="evidence" value="ECO:0007669"/>
    <property type="project" value="TreeGrafter"/>
</dbReference>
<keyword evidence="8" id="KW-1185">Reference proteome</keyword>
<feature type="region of interest" description="Disordered" evidence="4">
    <location>
        <begin position="427"/>
        <end position="461"/>
    </location>
</feature>
<sequence>MPATISSLVDEGYETLLSQFTTLINASPPPFIYIHDPSTPRISASLLRASLGASQSGGPRIVHASVNAIACFTPRLFYDTVLNALADWTPQWEDGCENWSVEEGSGQRFNESVDAFVHGLKALSGSLSDHGKGKARETEGGVTSGVRMVIVVERAERLKDNVPDLVVPLTRLAELAQLDIATVFHSELQWDQIRPSMGASPDPFYMSVSTLSKQTILNRLTVAHPSEGLADSNTYHPALRPLYAHFVAMVYSVCSPFVADPDELSYIIAARWPGFVQPVLDEWKRDNAELKHRRRKGAAEDGTSDSEPDADLELDEGSMEEQAGLMPPSEDTRLRLTRLFNPSITHALENLYPRLTSAQAWLSAHQPPSDLLSYHPREAPALLIETNKKDAGSDVVAVTNLPRMAKFILVASFLASTNPTKTDMRMFGRGLEERKKRRRAQRNASPKKGRKSNAKTAVKVL</sequence>
<evidence type="ECO:0000313" key="7">
    <source>
        <dbReference type="EMBL" id="THH29905.1"/>
    </source>
</evidence>
<dbReference type="InterPro" id="IPR020796">
    <property type="entry name" value="ORC5"/>
</dbReference>
<feature type="compositionally biased region" description="Basic residues" evidence="4">
    <location>
        <begin position="435"/>
        <end position="453"/>
    </location>
</feature>
<dbReference type="Pfam" id="PF21639">
    <property type="entry name" value="ORC5_lid"/>
    <property type="match status" value="1"/>
</dbReference>
<comment type="subcellular location">
    <subcellularLocation>
        <location evidence="1">Nucleus</location>
    </subcellularLocation>
</comment>
<dbReference type="PANTHER" id="PTHR12705">
    <property type="entry name" value="ORIGIN RECOGNITION COMPLEX SUBUNIT 5"/>
    <property type="match status" value="1"/>
</dbReference>
<dbReference type="InterPro" id="IPR048866">
    <property type="entry name" value="ORC5_lid"/>
</dbReference>
<keyword evidence="3" id="KW-0539">Nucleus</keyword>
<evidence type="ECO:0000313" key="8">
    <source>
        <dbReference type="Proteomes" id="UP000308730"/>
    </source>
</evidence>
<evidence type="ECO:0000259" key="6">
    <source>
        <dbReference type="Pfam" id="PF21639"/>
    </source>
</evidence>
<dbReference type="OrthoDB" id="365981at2759"/>
<accession>A0A4S4MVE7</accession>
<feature type="region of interest" description="Disordered" evidence="4">
    <location>
        <begin position="292"/>
        <end position="312"/>
    </location>
</feature>
<protein>
    <submittedName>
        <fullName evidence="7">Uncharacterized protein</fullName>
    </submittedName>
</protein>
<evidence type="ECO:0000256" key="2">
    <source>
        <dbReference type="ARBA" id="ARBA00022705"/>
    </source>
</evidence>
<dbReference type="GO" id="GO:0005664">
    <property type="term" value="C:nuclear origin of replication recognition complex"/>
    <property type="evidence" value="ECO:0007669"/>
    <property type="project" value="TreeGrafter"/>
</dbReference>
<feature type="domain" description="ORC5 lid" evidence="6">
    <location>
        <begin position="243"/>
        <end position="282"/>
    </location>
</feature>
<dbReference type="GO" id="GO:0006270">
    <property type="term" value="P:DNA replication initiation"/>
    <property type="evidence" value="ECO:0007669"/>
    <property type="project" value="TreeGrafter"/>
</dbReference>
<dbReference type="PANTHER" id="PTHR12705:SF0">
    <property type="entry name" value="ORIGIN RECOGNITION COMPLEX SUBUNIT 5"/>
    <property type="match status" value="1"/>
</dbReference>
<dbReference type="Pfam" id="PF14630">
    <property type="entry name" value="ORC5_C"/>
    <property type="match status" value="1"/>
</dbReference>
<dbReference type="EMBL" id="SGPM01000102">
    <property type="protein sequence ID" value="THH29905.1"/>
    <property type="molecule type" value="Genomic_DNA"/>
</dbReference>
<keyword evidence="2" id="KW-0235">DNA replication</keyword>
<evidence type="ECO:0000256" key="1">
    <source>
        <dbReference type="ARBA" id="ARBA00004123"/>
    </source>
</evidence>